<feature type="domain" description="RNA polymerase sigma factor 70 region 4 type 2" evidence="6">
    <location>
        <begin position="109"/>
        <end position="160"/>
    </location>
</feature>
<keyword evidence="2" id="KW-0805">Transcription regulation</keyword>
<evidence type="ECO:0000313" key="7">
    <source>
        <dbReference type="EMBL" id="GGF39942.1"/>
    </source>
</evidence>
<name>A0A8J2YY87_9PROT</name>
<sequence>MVLPHLDAAYNFARYLTRNPDDAADVLQDACIRAFRYFNGFKGGSVRTWLLTIVRNTAYSWMANHRRGTVAGPVEDYGIERPLEPFAAVPWERLPDDPETRLMLAEDRAALMDVIDRLSPEFREVLVLREIEDLSYREIAEITAVPVGTVMSRLARARRQVQDGWRRHVALEGGGR</sequence>
<accession>A0A8J2YY87</accession>
<dbReference type="InterPro" id="IPR007627">
    <property type="entry name" value="RNA_pol_sigma70_r2"/>
</dbReference>
<reference evidence="7" key="2">
    <citation type="submission" date="2020-09" db="EMBL/GenBank/DDBJ databases">
        <authorList>
            <person name="Sun Q."/>
            <person name="Zhou Y."/>
        </authorList>
    </citation>
    <scope>NUCLEOTIDE SEQUENCE</scope>
    <source>
        <strain evidence="7">CGMCC 1.15725</strain>
    </source>
</reference>
<dbReference type="InterPro" id="IPR013249">
    <property type="entry name" value="RNA_pol_sigma70_r4_t2"/>
</dbReference>
<evidence type="ECO:0000313" key="8">
    <source>
        <dbReference type="Proteomes" id="UP000646365"/>
    </source>
</evidence>
<comment type="caution">
    <text evidence="7">The sequence shown here is derived from an EMBL/GenBank/DDBJ whole genome shotgun (WGS) entry which is preliminary data.</text>
</comment>
<dbReference type="GO" id="GO:0016987">
    <property type="term" value="F:sigma factor activity"/>
    <property type="evidence" value="ECO:0007669"/>
    <property type="project" value="UniProtKB-KW"/>
</dbReference>
<dbReference type="NCBIfam" id="TIGR02937">
    <property type="entry name" value="sigma70-ECF"/>
    <property type="match status" value="1"/>
</dbReference>
<keyword evidence="8" id="KW-1185">Reference proteome</keyword>
<keyword evidence="4" id="KW-0804">Transcription</keyword>
<dbReference type="InterPro" id="IPR013325">
    <property type="entry name" value="RNA_pol_sigma_r2"/>
</dbReference>
<evidence type="ECO:0000256" key="1">
    <source>
        <dbReference type="ARBA" id="ARBA00010641"/>
    </source>
</evidence>
<dbReference type="PANTHER" id="PTHR43133:SF25">
    <property type="entry name" value="RNA POLYMERASE SIGMA FACTOR RFAY-RELATED"/>
    <property type="match status" value="1"/>
</dbReference>
<dbReference type="InterPro" id="IPR036388">
    <property type="entry name" value="WH-like_DNA-bd_sf"/>
</dbReference>
<dbReference type="InterPro" id="IPR014284">
    <property type="entry name" value="RNA_pol_sigma-70_dom"/>
</dbReference>
<evidence type="ECO:0000259" key="6">
    <source>
        <dbReference type="Pfam" id="PF08281"/>
    </source>
</evidence>
<dbReference type="GO" id="GO:0003677">
    <property type="term" value="F:DNA binding"/>
    <property type="evidence" value="ECO:0007669"/>
    <property type="project" value="InterPro"/>
</dbReference>
<dbReference type="EMBL" id="BMJQ01000016">
    <property type="protein sequence ID" value="GGF39942.1"/>
    <property type="molecule type" value="Genomic_DNA"/>
</dbReference>
<dbReference type="InterPro" id="IPR039425">
    <property type="entry name" value="RNA_pol_sigma-70-like"/>
</dbReference>
<dbReference type="AlphaFoldDB" id="A0A8J2YY87"/>
<dbReference type="Pfam" id="PF08281">
    <property type="entry name" value="Sigma70_r4_2"/>
    <property type="match status" value="1"/>
</dbReference>
<evidence type="ECO:0000256" key="3">
    <source>
        <dbReference type="ARBA" id="ARBA00023082"/>
    </source>
</evidence>
<dbReference type="CDD" id="cd06171">
    <property type="entry name" value="Sigma70_r4"/>
    <property type="match status" value="1"/>
</dbReference>
<evidence type="ECO:0000256" key="4">
    <source>
        <dbReference type="ARBA" id="ARBA00023163"/>
    </source>
</evidence>
<dbReference type="Proteomes" id="UP000646365">
    <property type="component" value="Unassembled WGS sequence"/>
</dbReference>
<evidence type="ECO:0000259" key="5">
    <source>
        <dbReference type="Pfam" id="PF04542"/>
    </source>
</evidence>
<dbReference type="PANTHER" id="PTHR43133">
    <property type="entry name" value="RNA POLYMERASE ECF-TYPE SIGMA FACTO"/>
    <property type="match status" value="1"/>
</dbReference>
<proteinExistence type="inferred from homology"/>
<dbReference type="GO" id="GO:0006352">
    <property type="term" value="P:DNA-templated transcription initiation"/>
    <property type="evidence" value="ECO:0007669"/>
    <property type="project" value="InterPro"/>
</dbReference>
<protein>
    <recommendedName>
        <fullName evidence="9">Sigma-70 family RNA polymerase sigma factor</fullName>
    </recommendedName>
</protein>
<evidence type="ECO:0008006" key="9">
    <source>
        <dbReference type="Google" id="ProtNLM"/>
    </source>
</evidence>
<dbReference type="SUPFAM" id="SSF88946">
    <property type="entry name" value="Sigma2 domain of RNA polymerase sigma factors"/>
    <property type="match status" value="1"/>
</dbReference>
<gene>
    <name evidence="7" type="ORF">GCM10011611_52930</name>
</gene>
<keyword evidence="3" id="KW-0731">Sigma factor</keyword>
<organism evidence="7 8">
    <name type="scientific">Aliidongia dinghuensis</name>
    <dbReference type="NCBI Taxonomy" id="1867774"/>
    <lineage>
        <taxon>Bacteria</taxon>
        <taxon>Pseudomonadati</taxon>
        <taxon>Pseudomonadota</taxon>
        <taxon>Alphaproteobacteria</taxon>
        <taxon>Rhodospirillales</taxon>
        <taxon>Dongiaceae</taxon>
        <taxon>Aliidongia</taxon>
    </lineage>
</organism>
<comment type="similarity">
    <text evidence="1">Belongs to the sigma-70 factor family. ECF subfamily.</text>
</comment>
<evidence type="ECO:0000256" key="2">
    <source>
        <dbReference type="ARBA" id="ARBA00023015"/>
    </source>
</evidence>
<dbReference type="SUPFAM" id="SSF88659">
    <property type="entry name" value="Sigma3 and sigma4 domains of RNA polymerase sigma factors"/>
    <property type="match status" value="1"/>
</dbReference>
<dbReference type="Pfam" id="PF04542">
    <property type="entry name" value="Sigma70_r2"/>
    <property type="match status" value="1"/>
</dbReference>
<reference evidence="7" key="1">
    <citation type="journal article" date="2014" name="Int. J. Syst. Evol. Microbiol.">
        <title>Complete genome sequence of Corynebacterium casei LMG S-19264T (=DSM 44701T), isolated from a smear-ripened cheese.</title>
        <authorList>
            <consortium name="US DOE Joint Genome Institute (JGI-PGF)"/>
            <person name="Walter F."/>
            <person name="Albersmeier A."/>
            <person name="Kalinowski J."/>
            <person name="Ruckert C."/>
        </authorList>
    </citation>
    <scope>NUCLEOTIDE SEQUENCE</scope>
    <source>
        <strain evidence="7">CGMCC 1.15725</strain>
    </source>
</reference>
<dbReference type="InterPro" id="IPR013324">
    <property type="entry name" value="RNA_pol_sigma_r3/r4-like"/>
</dbReference>
<feature type="domain" description="RNA polymerase sigma-70 region 2" evidence="5">
    <location>
        <begin position="2"/>
        <end position="67"/>
    </location>
</feature>
<dbReference type="Gene3D" id="1.10.10.10">
    <property type="entry name" value="Winged helix-like DNA-binding domain superfamily/Winged helix DNA-binding domain"/>
    <property type="match status" value="1"/>
</dbReference>
<dbReference type="Gene3D" id="1.10.1740.10">
    <property type="match status" value="1"/>
</dbReference>